<evidence type="ECO:0000313" key="2">
    <source>
        <dbReference type="Proteomes" id="UP000531231"/>
    </source>
</evidence>
<gene>
    <name evidence="1" type="ORF">HNQ68_000439</name>
</gene>
<accession>A0A7W8EP53</accession>
<proteinExistence type="predicted"/>
<dbReference type="RefSeq" id="WP_151158545.1">
    <property type="nucleotide sequence ID" value="NZ_JACHIL010000001.1"/>
</dbReference>
<protein>
    <submittedName>
        <fullName evidence="1">Uncharacterized protein YciW</fullName>
    </submittedName>
</protein>
<dbReference type="InterPro" id="IPR029032">
    <property type="entry name" value="AhpD-like"/>
</dbReference>
<dbReference type="AlphaFoldDB" id="A0A7W8EP53"/>
<evidence type="ECO:0000313" key="1">
    <source>
        <dbReference type="EMBL" id="MBB5089927.1"/>
    </source>
</evidence>
<keyword evidence="2" id="KW-1185">Reference proteome</keyword>
<dbReference type="Proteomes" id="UP000531231">
    <property type="component" value="Unassembled WGS sequence"/>
</dbReference>
<reference evidence="1 2" key="1">
    <citation type="submission" date="2020-08" db="EMBL/GenBank/DDBJ databases">
        <title>Genomic Encyclopedia of Type Strains, Phase IV (KMG-IV): sequencing the most valuable type-strain genomes for metagenomic binning, comparative biology and taxonomic classification.</title>
        <authorList>
            <person name="Goeker M."/>
        </authorList>
    </citation>
    <scope>NUCLEOTIDE SEQUENCE [LARGE SCALE GENOMIC DNA]</scope>
    <source>
        <strain evidence="1 2">DSM 25620</strain>
    </source>
</reference>
<dbReference type="Gene3D" id="1.20.1290.10">
    <property type="entry name" value="AhpD-like"/>
    <property type="match status" value="1"/>
</dbReference>
<dbReference type="EMBL" id="JACHIL010000001">
    <property type="protein sequence ID" value="MBB5089927.1"/>
    <property type="molecule type" value="Genomic_DNA"/>
</dbReference>
<organism evidence="1 2">
    <name type="scientific">Pseudochrobactrum saccharolyticum</name>
    <dbReference type="NCBI Taxonomy" id="354352"/>
    <lineage>
        <taxon>Bacteria</taxon>
        <taxon>Pseudomonadati</taxon>
        <taxon>Pseudomonadota</taxon>
        <taxon>Alphaproteobacteria</taxon>
        <taxon>Hyphomicrobiales</taxon>
        <taxon>Brucellaceae</taxon>
        <taxon>Pseudochrobactrum</taxon>
    </lineage>
</organism>
<comment type="caution">
    <text evidence="1">The sequence shown here is derived from an EMBL/GenBank/DDBJ whole genome shotgun (WGS) entry which is preliminary data.</text>
</comment>
<sequence length="167" mass="17758">MTETTDILISAAGIGATDPLREVLAGRADILALTQQTHDSALMPADAGGLSRAERAAIAVRVARHNQDEALTQHFTTLLEQADNAAEAALIADLGFNGGDDQRLQALIRHTDIVTRSPKDATGADIEKLRQAGVNDADIVRLSELLAFVSYQIRVAAGLRLMRGLHG</sequence>
<dbReference type="SUPFAM" id="SSF69118">
    <property type="entry name" value="AhpD-like"/>
    <property type="match status" value="1"/>
</dbReference>
<name>A0A7W8EP53_9HYPH</name>